<comment type="caution">
    <text evidence="3">The sequence shown here is derived from an EMBL/GenBank/DDBJ whole genome shotgun (WGS) entry which is preliminary data.</text>
</comment>
<feature type="region of interest" description="Disordered" evidence="1">
    <location>
        <begin position="1"/>
        <end position="60"/>
    </location>
</feature>
<gene>
    <name evidence="3" type="ORF">CKM354_000743700</name>
</gene>
<reference evidence="3 4" key="1">
    <citation type="submission" date="2021-01" db="EMBL/GenBank/DDBJ databases">
        <title>Cercospora kikuchii MAFF 305040 whole genome shotgun sequence.</title>
        <authorList>
            <person name="Kashiwa T."/>
            <person name="Suzuki T."/>
        </authorList>
    </citation>
    <scope>NUCLEOTIDE SEQUENCE [LARGE SCALE GENOMIC DNA]</scope>
    <source>
        <strain evidence="3 4">MAFF 305040</strain>
    </source>
</reference>
<feature type="compositionally biased region" description="Basic and acidic residues" evidence="1">
    <location>
        <begin position="152"/>
        <end position="161"/>
    </location>
</feature>
<feature type="region of interest" description="Disordered" evidence="1">
    <location>
        <begin position="93"/>
        <end position="133"/>
    </location>
</feature>
<name>A0A9P3CTT7_9PEZI</name>
<feature type="compositionally biased region" description="Low complexity" evidence="1">
    <location>
        <begin position="190"/>
        <end position="200"/>
    </location>
</feature>
<dbReference type="AlphaFoldDB" id="A0A9P3CTT7"/>
<evidence type="ECO:0000313" key="3">
    <source>
        <dbReference type="EMBL" id="GIZ44233.1"/>
    </source>
</evidence>
<dbReference type="Proteomes" id="UP000825890">
    <property type="component" value="Unassembled WGS sequence"/>
</dbReference>
<feature type="region of interest" description="Disordered" evidence="1">
    <location>
        <begin position="227"/>
        <end position="345"/>
    </location>
</feature>
<dbReference type="GO" id="GO:0003676">
    <property type="term" value="F:nucleic acid binding"/>
    <property type="evidence" value="ECO:0007669"/>
    <property type="project" value="InterPro"/>
</dbReference>
<evidence type="ECO:0000313" key="4">
    <source>
        <dbReference type="Proteomes" id="UP000825890"/>
    </source>
</evidence>
<evidence type="ECO:0000256" key="1">
    <source>
        <dbReference type="SAM" id="MobiDB-lite"/>
    </source>
</evidence>
<dbReference type="PROSITE" id="PS50174">
    <property type="entry name" value="G_PATCH"/>
    <property type="match status" value="1"/>
</dbReference>
<feature type="domain" description="G-patch" evidence="2">
    <location>
        <begin position="296"/>
        <end position="345"/>
    </location>
</feature>
<dbReference type="OrthoDB" id="3649975at2759"/>
<dbReference type="SMART" id="SM00443">
    <property type="entry name" value="G_patch"/>
    <property type="match status" value="1"/>
</dbReference>
<feature type="compositionally biased region" description="Low complexity" evidence="1">
    <location>
        <begin position="247"/>
        <end position="273"/>
    </location>
</feature>
<dbReference type="GeneID" id="68293012"/>
<proteinExistence type="predicted"/>
<evidence type="ECO:0000259" key="2">
    <source>
        <dbReference type="PROSITE" id="PS50174"/>
    </source>
</evidence>
<dbReference type="Pfam" id="PF01585">
    <property type="entry name" value="G-patch"/>
    <property type="match status" value="1"/>
</dbReference>
<dbReference type="RefSeq" id="XP_044658720.1">
    <property type="nucleotide sequence ID" value="XM_044802785.1"/>
</dbReference>
<feature type="compositionally biased region" description="Polar residues" evidence="1">
    <location>
        <begin position="98"/>
        <end position="115"/>
    </location>
</feature>
<protein>
    <recommendedName>
        <fullName evidence="2">G-patch domain-containing protein</fullName>
    </recommendedName>
</protein>
<feature type="region of interest" description="Disordered" evidence="1">
    <location>
        <begin position="152"/>
        <end position="203"/>
    </location>
</feature>
<keyword evidence="4" id="KW-1185">Reference proteome</keyword>
<sequence length="345" mass="37940">MSSSESDTVRKAHNYGTRSASPENEVLFEGRSKPARTTARPPQQPSLTDGHPLPRPVAATKIFTASAASSFAPSQPTAQNSIFLFSPEATPFSPLHGSLSSNHECASVQSSQLPSEPQVLSRPNVSKEQSSEADAELLALFRAQLRRRDARALASNEHCKGETPAVSSRSANRQDEDKQQSPRKQPRYILLNEQELNQQQFTDPSPTYTWARISPFDRQVLPLDAPWEADLTRPSKSHLKASWSNPAKSTHSTHSKASTSTSAQRTQQRTPSSEGKDDDEPMTWETLPRTEDIPIHMPFGKKMLEKNGWREGEGLGKRGEGRSKALDLRSSGQARSYGERGGVGS</sequence>
<accession>A0A9P3CTT7</accession>
<organism evidence="3 4">
    <name type="scientific">Cercospora kikuchii</name>
    <dbReference type="NCBI Taxonomy" id="84275"/>
    <lineage>
        <taxon>Eukaryota</taxon>
        <taxon>Fungi</taxon>
        <taxon>Dikarya</taxon>
        <taxon>Ascomycota</taxon>
        <taxon>Pezizomycotina</taxon>
        <taxon>Dothideomycetes</taxon>
        <taxon>Dothideomycetidae</taxon>
        <taxon>Mycosphaerellales</taxon>
        <taxon>Mycosphaerellaceae</taxon>
        <taxon>Cercospora</taxon>
    </lineage>
</organism>
<dbReference type="EMBL" id="BOLY01000004">
    <property type="protein sequence ID" value="GIZ44233.1"/>
    <property type="molecule type" value="Genomic_DNA"/>
</dbReference>
<dbReference type="InterPro" id="IPR000467">
    <property type="entry name" value="G_patch_dom"/>
</dbReference>
<feature type="compositionally biased region" description="Basic and acidic residues" evidence="1">
    <location>
        <begin position="302"/>
        <end position="327"/>
    </location>
</feature>